<dbReference type="KEGG" id="mmob:F6R98_05020"/>
<dbReference type="EMBL" id="CP044205">
    <property type="protein sequence ID" value="QFY42068.1"/>
    <property type="molecule type" value="Genomic_DNA"/>
</dbReference>
<gene>
    <name evidence="1" type="ORF">F6R98_05020</name>
</gene>
<reference evidence="1 2" key="1">
    <citation type="submission" date="2019-09" db="EMBL/GenBank/DDBJ databases">
        <title>Ecophysiology of the spiral-shaped methanotroph Methylospira mobilis as revealed by the complete genome sequence.</title>
        <authorList>
            <person name="Oshkin I.Y."/>
            <person name="Dedysh S.N."/>
            <person name="Miroshnikov K."/>
            <person name="Danilova O.V."/>
            <person name="Hakobyan A."/>
            <person name="Liesack W."/>
        </authorList>
    </citation>
    <scope>NUCLEOTIDE SEQUENCE [LARGE SCALE GENOMIC DNA]</scope>
    <source>
        <strain evidence="1 2">Shm1</strain>
    </source>
</reference>
<name>A0A5Q0BIV2_9GAMM</name>
<keyword evidence="2" id="KW-1185">Reference proteome</keyword>
<protein>
    <submittedName>
        <fullName evidence="1">Uncharacterized protein</fullName>
    </submittedName>
</protein>
<dbReference type="AlphaFoldDB" id="A0A5Q0BIV2"/>
<sequence length="123" mass="13628">MSNEPNYTAVMLLPKGGKQAWTDIMQGSTPVSNKIYTGTPIVMAISTAYADGTRVVGGVLKSENPTECNYKFMWAFDKNGNQCPFWPIDVGDHEDFYTSSLDFSLEVEGVEQEYLLNIVEADS</sequence>
<evidence type="ECO:0000313" key="2">
    <source>
        <dbReference type="Proteomes" id="UP000325755"/>
    </source>
</evidence>
<organism evidence="1 2">
    <name type="scientific">Candidatus Methylospira mobilis</name>
    <dbReference type="NCBI Taxonomy" id="1808979"/>
    <lineage>
        <taxon>Bacteria</taxon>
        <taxon>Pseudomonadati</taxon>
        <taxon>Pseudomonadota</taxon>
        <taxon>Gammaproteobacteria</taxon>
        <taxon>Methylococcales</taxon>
        <taxon>Methylococcaceae</taxon>
        <taxon>Candidatus Methylospira</taxon>
    </lineage>
</organism>
<accession>A0A5Q0BIV2</accession>
<evidence type="ECO:0000313" key="1">
    <source>
        <dbReference type="EMBL" id="QFY42068.1"/>
    </source>
</evidence>
<dbReference type="OrthoDB" id="6854289at2"/>
<dbReference type="InParanoid" id="A0A5Q0BIV2"/>
<dbReference type="Proteomes" id="UP000325755">
    <property type="component" value="Chromosome"/>
</dbReference>
<dbReference type="RefSeq" id="WP_153248053.1">
    <property type="nucleotide sequence ID" value="NZ_CP044205.1"/>
</dbReference>
<proteinExistence type="predicted"/>